<dbReference type="EMBL" id="LAVV01015160">
    <property type="protein sequence ID" value="KNZ44123.1"/>
    <property type="molecule type" value="Genomic_DNA"/>
</dbReference>
<evidence type="ECO:0000313" key="3">
    <source>
        <dbReference type="EMBL" id="KNZ44123.1"/>
    </source>
</evidence>
<dbReference type="OrthoDB" id="5594612at2759"/>
<dbReference type="AlphaFoldDB" id="A0A0L6U6H0"/>
<dbReference type="GO" id="GO:0042144">
    <property type="term" value="P:vacuole fusion, non-autophagic"/>
    <property type="evidence" value="ECO:0007669"/>
    <property type="project" value="InterPro"/>
</dbReference>
<dbReference type="Gene3D" id="1.20.1270.60">
    <property type="entry name" value="Arfaptin homology (AH) domain/BAR domain"/>
    <property type="match status" value="1"/>
</dbReference>
<feature type="coiled-coil region" evidence="1">
    <location>
        <begin position="145"/>
        <end position="172"/>
    </location>
</feature>
<dbReference type="STRING" id="27349.A0A0L6U6H0"/>
<feature type="compositionally biased region" description="Pro residues" evidence="2">
    <location>
        <begin position="408"/>
        <end position="419"/>
    </location>
</feature>
<reference evidence="3 4" key="1">
    <citation type="submission" date="2015-08" db="EMBL/GenBank/DDBJ databases">
        <title>Next Generation Sequencing and Analysis of the Genome of Puccinia sorghi L Schw, the Causal Agent of Maize Common Rust.</title>
        <authorList>
            <person name="Rochi L."/>
            <person name="Burguener G."/>
            <person name="Darino M."/>
            <person name="Turjanski A."/>
            <person name="Kreff E."/>
            <person name="Dieguez M.J."/>
            <person name="Sacco F."/>
        </authorList>
    </citation>
    <scope>NUCLEOTIDE SEQUENCE [LARGE SCALE GENOMIC DNA]</scope>
    <source>
        <strain evidence="3 4">RO10H11247</strain>
    </source>
</reference>
<protein>
    <recommendedName>
        <fullName evidence="5">IMD domain-containing protein</fullName>
    </recommendedName>
</protein>
<organism evidence="3 4">
    <name type="scientific">Puccinia sorghi</name>
    <dbReference type="NCBI Taxonomy" id="27349"/>
    <lineage>
        <taxon>Eukaryota</taxon>
        <taxon>Fungi</taxon>
        <taxon>Dikarya</taxon>
        <taxon>Basidiomycota</taxon>
        <taxon>Pucciniomycotina</taxon>
        <taxon>Pucciniomycetes</taxon>
        <taxon>Pucciniales</taxon>
        <taxon>Pucciniaceae</taxon>
        <taxon>Puccinia</taxon>
    </lineage>
</organism>
<dbReference type="Proteomes" id="UP000037035">
    <property type="component" value="Unassembled WGS sequence"/>
</dbReference>
<sequence length="472" mass="51039">MSSQYSVHQQSFLKKADLKDSLGTLAHLLAAANTYQQELLALSNATAAFANALEDCARLKGTQANHQHQDHLHHDHLPSLNPAEKLLAASGLHFITANLQQVLLAHQQSKYEALLSTKTKAIRETELRNMTQGGSRHSRNMPRDLDSFRRGLRELQDQVEQVESLKHAYYLQVADGEQQVWNKVADSISLVVKSEVEVYDRIASKPISDPTLEAMISSIPDPFDAYKPAGSMDTRSIGGTPEIYSILDPLSNPLLGSPHRTRRSVDLNESLASLGPVRESSCSPSSHSLPPSLPDVHPHLNATSHWAESVVQRNLITSSSSPLPVHASEPAASTACPPDEVALPVSTRSVSHLETEQLPKALRNVCSLLSTDSSLTATLSNPAHSSPSPHIVSPSSSAENPDTTILPQHPPLHPPPSAIVLPPPAASLIPPIQCPPINRLSTATSLQPRVDEVESLLREQPPNGLDLSDSDL</sequence>
<dbReference type="VEuPathDB" id="FungiDB:VP01_94g10"/>
<evidence type="ECO:0000313" key="4">
    <source>
        <dbReference type="Proteomes" id="UP000037035"/>
    </source>
</evidence>
<dbReference type="GO" id="GO:0000329">
    <property type="term" value="C:fungal-type vacuole membrane"/>
    <property type="evidence" value="ECO:0007669"/>
    <property type="project" value="InterPro"/>
</dbReference>
<gene>
    <name evidence="3" type="ORF">VP01_94g10</name>
</gene>
<dbReference type="InterPro" id="IPR027267">
    <property type="entry name" value="AH/BAR_dom_sf"/>
</dbReference>
<evidence type="ECO:0000256" key="1">
    <source>
        <dbReference type="SAM" id="Coils"/>
    </source>
</evidence>
<proteinExistence type="predicted"/>
<name>A0A0L6U6H0_9BASI</name>
<dbReference type="InterPro" id="IPR037470">
    <property type="entry name" value="IVY1"/>
</dbReference>
<dbReference type="PANTHER" id="PTHR38407">
    <property type="entry name" value="PROTEIN IVY1"/>
    <property type="match status" value="1"/>
</dbReference>
<dbReference type="GO" id="GO:0005543">
    <property type="term" value="F:phospholipid binding"/>
    <property type="evidence" value="ECO:0007669"/>
    <property type="project" value="InterPro"/>
</dbReference>
<keyword evidence="1" id="KW-0175">Coiled coil</keyword>
<feature type="region of interest" description="Disordered" evidence="2">
    <location>
        <begin position="451"/>
        <end position="472"/>
    </location>
</feature>
<evidence type="ECO:0008006" key="5">
    <source>
        <dbReference type="Google" id="ProtNLM"/>
    </source>
</evidence>
<evidence type="ECO:0000256" key="2">
    <source>
        <dbReference type="SAM" id="MobiDB-lite"/>
    </source>
</evidence>
<feature type="compositionally biased region" description="Low complexity" evidence="2">
    <location>
        <begin position="379"/>
        <end position="398"/>
    </location>
</feature>
<dbReference type="PANTHER" id="PTHR38407:SF1">
    <property type="entry name" value="PROTEIN IVY1"/>
    <property type="match status" value="1"/>
</dbReference>
<keyword evidence="4" id="KW-1185">Reference proteome</keyword>
<comment type="caution">
    <text evidence="3">The sequence shown here is derived from an EMBL/GenBank/DDBJ whole genome shotgun (WGS) entry which is preliminary data.</text>
</comment>
<accession>A0A0L6U6H0</accession>
<feature type="region of interest" description="Disordered" evidence="2">
    <location>
        <begin position="379"/>
        <end position="419"/>
    </location>
</feature>